<dbReference type="PROSITE" id="PS50294">
    <property type="entry name" value="WD_REPEATS_REGION"/>
    <property type="match status" value="1"/>
</dbReference>
<dbReference type="SMART" id="SM00320">
    <property type="entry name" value="WD40"/>
    <property type="match status" value="3"/>
</dbReference>
<dbReference type="PANTHER" id="PTHR16017">
    <property type="entry name" value="GASTRULATION DEFECTIVE PROTEIN 1-RELATED"/>
    <property type="match status" value="1"/>
</dbReference>
<dbReference type="InterPro" id="IPR036322">
    <property type="entry name" value="WD40_repeat_dom_sf"/>
</dbReference>
<evidence type="ECO:0000313" key="5">
    <source>
        <dbReference type="Proteomes" id="UP000601435"/>
    </source>
</evidence>
<dbReference type="Gene3D" id="2.130.10.10">
    <property type="entry name" value="YVTN repeat-like/Quinoprotein amine dehydrogenase"/>
    <property type="match status" value="1"/>
</dbReference>
<feature type="repeat" description="WD" evidence="3">
    <location>
        <begin position="79"/>
        <end position="114"/>
    </location>
</feature>
<protein>
    <submittedName>
        <fullName evidence="4">Wdr70 protein</fullName>
    </submittedName>
</protein>
<dbReference type="PANTHER" id="PTHR16017:SF0">
    <property type="entry name" value="WD REPEAT-CONTAINING PROTEIN 70"/>
    <property type="match status" value="1"/>
</dbReference>
<name>A0A812LDN6_9DINO</name>
<comment type="caution">
    <text evidence="4">The sequence shown here is derived from an EMBL/GenBank/DDBJ whole genome shotgun (WGS) entry which is preliminary data.</text>
</comment>
<dbReference type="AlphaFoldDB" id="A0A812LDN6"/>
<dbReference type="InterPro" id="IPR015943">
    <property type="entry name" value="WD40/YVTN_repeat-like_dom_sf"/>
</dbReference>
<dbReference type="GO" id="GO:0005634">
    <property type="term" value="C:nucleus"/>
    <property type="evidence" value="ECO:0007669"/>
    <property type="project" value="TreeGrafter"/>
</dbReference>
<dbReference type="EMBL" id="CAJNJA010009040">
    <property type="protein sequence ID" value="CAE7242586.1"/>
    <property type="molecule type" value="Genomic_DNA"/>
</dbReference>
<evidence type="ECO:0000313" key="4">
    <source>
        <dbReference type="EMBL" id="CAE7242586.1"/>
    </source>
</evidence>
<evidence type="ECO:0000256" key="2">
    <source>
        <dbReference type="ARBA" id="ARBA00022737"/>
    </source>
</evidence>
<dbReference type="Proteomes" id="UP000601435">
    <property type="component" value="Unassembled WGS sequence"/>
</dbReference>
<keyword evidence="1 3" id="KW-0853">WD repeat</keyword>
<dbReference type="PROSITE" id="PS50082">
    <property type="entry name" value="WD_REPEATS_2"/>
    <property type="match status" value="1"/>
</dbReference>
<proteinExistence type="predicted"/>
<dbReference type="OrthoDB" id="10264376at2759"/>
<dbReference type="InterPro" id="IPR001680">
    <property type="entry name" value="WD40_rpt"/>
</dbReference>
<organism evidence="4 5">
    <name type="scientific">Symbiodinium necroappetens</name>
    <dbReference type="NCBI Taxonomy" id="1628268"/>
    <lineage>
        <taxon>Eukaryota</taxon>
        <taxon>Sar</taxon>
        <taxon>Alveolata</taxon>
        <taxon>Dinophyceae</taxon>
        <taxon>Suessiales</taxon>
        <taxon>Symbiodiniaceae</taxon>
        <taxon>Symbiodinium</taxon>
    </lineage>
</organism>
<accession>A0A812LDN6</accession>
<keyword evidence="5" id="KW-1185">Reference proteome</keyword>
<dbReference type="Pfam" id="PF00400">
    <property type="entry name" value="WD40"/>
    <property type="match status" value="1"/>
</dbReference>
<keyword evidence="2" id="KW-0677">Repeat</keyword>
<dbReference type="GO" id="GO:0035861">
    <property type="term" value="C:site of double-strand break"/>
    <property type="evidence" value="ECO:0007669"/>
    <property type="project" value="TreeGrafter"/>
</dbReference>
<evidence type="ECO:0000256" key="1">
    <source>
        <dbReference type="ARBA" id="ARBA00022574"/>
    </source>
</evidence>
<dbReference type="SUPFAM" id="SSF50978">
    <property type="entry name" value="WD40 repeat-like"/>
    <property type="match status" value="1"/>
</dbReference>
<sequence length="408" mass="45021">MTADPVGMDQELPSIHVLKTVDRRNVCVGGGSGKTGGLYPTCCVYSPTDAKKIVGGCSDGSVQLFFDKARFMRPDRILRSAHTEPLTDVGFIPEGSESNLLVTRSLDNSMKVWDCRMLSDAKGPVKVFDDLRTAHEKTGICTSPDGRYLVTGTSLAKGALGSATLRLYDVKTFGLVKSLDFGKKSPLRVVWQKDLNQLVVTTTVGEVFMLYSPFSSRKGALHFVGRKAKTKSVYSSIEEDGQGSGPIFNMTDPAEMQRFYQTGHGDMYKIRRGEARKVNKNMTPTRPDEAGTKMPDQKFGDFAALAIKAGAQTLHLNNTRVTDTDSQKALLEYQDKISADAAKTSLVDRAYSNNQPTKILDWSEEQSEGDKRMMLAMKGEFCRKCGMKNCRCVDYSRYGEGSKKQRIA</sequence>
<evidence type="ECO:0000256" key="3">
    <source>
        <dbReference type="PROSITE-ProRule" id="PRU00221"/>
    </source>
</evidence>
<gene>
    <name evidence="4" type="primary">wdr70</name>
    <name evidence="4" type="ORF">SNEC2469_LOCUS4520</name>
</gene>
<dbReference type="InterPro" id="IPR051858">
    <property type="entry name" value="WD_repeat_GAD-1"/>
</dbReference>
<reference evidence="4" key="1">
    <citation type="submission" date="2021-02" db="EMBL/GenBank/DDBJ databases">
        <authorList>
            <person name="Dougan E. K."/>
            <person name="Rhodes N."/>
            <person name="Thang M."/>
            <person name="Chan C."/>
        </authorList>
    </citation>
    <scope>NUCLEOTIDE SEQUENCE</scope>
</reference>